<evidence type="ECO:0000256" key="1">
    <source>
        <dbReference type="ARBA" id="ARBA00022487"/>
    </source>
</evidence>
<feature type="domain" description="4-O-methyl-glucuronoyl methylesterase-like" evidence="4">
    <location>
        <begin position="221"/>
        <end position="377"/>
    </location>
</feature>
<proteinExistence type="predicted"/>
<dbReference type="GO" id="GO:0052689">
    <property type="term" value="F:carboxylic ester hydrolase activity"/>
    <property type="evidence" value="ECO:0007669"/>
    <property type="project" value="UniProtKB-KW"/>
</dbReference>
<dbReference type="InterPro" id="IPR029058">
    <property type="entry name" value="AB_hydrolase_fold"/>
</dbReference>
<dbReference type="SUPFAM" id="SSF53474">
    <property type="entry name" value="alpha/beta-Hydrolases"/>
    <property type="match status" value="1"/>
</dbReference>
<name>A0A381UTU8_9ZZZZ</name>
<gene>
    <name evidence="5" type="ORF">METZ01_LOCUS83902</name>
</gene>
<organism evidence="5">
    <name type="scientific">marine metagenome</name>
    <dbReference type="NCBI Taxonomy" id="408172"/>
    <lineage>
        <taxon>unclassified sequences</taxon>
        <taxon>metagenomes</taxon>
        <taxon>ecological metagenomes</taxon>
    </lineage>
</organism>
<dbReference type="InterPro" id="IPR054579">
    <property type="entry name" value="GCE-like_dom"/>
</dbReference>
<dbReference type="AlphaFoldDB" id="A0A381UTU8"/>
<sequence length="425" mass="47697">MTSLWPTQPFSLGIATLIGLTMSDSPLPAANYDEAKVPRYELPDSLTMQDGAPVKSAKDWMEKRRPEVLELFRKHVYGRSPAKPSGLKFKVIQNDDTALGGQAIRREVLITFARKEATPEANLLIYLPKNTDGPVPAFLTINFVGNHTVHPDPGISITRSWVRNNKDWGIENNRADKRSRGSRRSRWAVEKILERGYALATIYYGDIDPDYDDGFANGVHRLYPKPKEDEWGSISAWAWGLSRCLDYLETDRDINAKKVAVMGHSRLGKTSLWAGAQDERFALVISNDSGCGGAALSRREFGETVKRINTSFPHWFCDNFTKYNDRVNELPVDQHMLIGLAAPRPVYIASATGDPWADPNGEFLSGYHAGSVYELFGLKGVGVAQQPEADHPVGHHVGYHLRTGKHDVTDYDWEQYLNFADRHLK</sequence>
<keyword evidence="2" id="KW-0732">Signal</keyword>
<protein>
    <recommendedName>
        <fullName evidence="4">4-O-methyl-glucuronoyl methylesterase-like domain-containing protein</fullName>
    </recommendedName>
</protein>
<keyword evidence="3" id="KW-0378">Hydrolase</keyword>
<evidence type="ECO:0000256" key="2">
    <source>
        <dbReference type="ARBA" id="ARBA00022729"/>
    </source>
</evidence>
<dbReference type="Pfam" id="PF22244">
    <property type="entry name" value="GCE_fung"/>
    <property type="match status" value="1"/>
</dbReference>
<dbReference type="EMBL" id="UINC01007034">
    <property type="protein sequence ID" value="SVA31048.1"/>
    <property type="molecule type" value="Genomic_DNA"/>
</dbReference>
<reference evidence="5" key="1">
    <citation type="submission" date="2018-05" db="EMBL/GenBank/DDBJ databases">
        <authorList>
            <person name="Lanie J.A."/>
            <person name="Ng W.-L."/>
            <person name="Kazmierczak K.M."/>
            <person name="Andrzejewski T.M."/>
            <person name="Davidsen T.M."/>
            <person name="Wayne K.J."/>
            <person name="Tettelin H."/>
            <person name="Glass J.I."/>
            <person name="Rusch D."/>
            <person name="Podicherti R."/>
            <person name="Tsui H.-C.T."/>
            <person name="Winkler M.E."/>
        </authorList>
    </citation>
    <scope>NUCLEOTIDE SEQUENCE</scope>
</reference>
<dbReference type="Gene3D" id="3.40.50.1820">
    <property type="entry name" value="alpha/beta hydrolase"/>
    <property type="match status" value="1"/>
</dbReference>
<keyword evidence="1" id="KW-0719">Serine esterase</keyword>
<evidence type="ECO:0000259" key="4">
    <source>
        <dbReference type="Pfam" id="PF22244"/>
    </source>
</evidence>
<evidence type="ECO:0000313" key="5">
    <source>
        <dbReference type="EMBL" id="SVA31048.1"/>
    </source>
</evidence>
<evidence type="ECO:0000256" key="3">
    <source>
        <dbReference type="ARBA" id="ARBA00022801"/>
    </source>
</evidence>
<accession>A0A381UTU8</accession>